<dbReference type="PANTHER" id="PTHR11761:SF3">
    <property type="entry name" value="LARGE RIBOSOMAL SUBUNIT PROTEIN UL14M"/>
    <property type="match status" value="1"/>
</dbReference>
<keyword evidence="3 5" id="KW-0694">RNA-binding</keyword>
<reference evidence="6" key="1">
    <citation type="journal article" date="2012" name="Science">
        <title>Fermentation, hydrogen, and sulfur metabolism in multiple uncultivated bacterial phyla.</title>
        <authorList>
            <person name="Wrighton K.C."/>
            <person name="Thomas B.C."/>
            <person name="Sharon I."/>
            <person name="Miller C.S."/>
            <person name="Castelle C.J."/>
            <person name="VerBerkmoes N.C."/>
            <person name="Wilkins M.J."/>
            <person name="Hettich R.L."/>
            <person name="Lipton M.S."/>
            <person name="Williams K.H."/>
            <person name="Long P.E."/>
            <person name="Banfield J.F."/>
        </authorList>
    </citation>
    <scope>NUCLEOTIDE SEQUENCE [LARGE SCALE GENOMIC DNA]</scope>
</reference>
<dbReference type="SUPFAM" id="SSF50193">
    <property type="entry name" value="Ribosomal protein L14"/>
    <property type="match status" value="1"/>
</dbReference>
<dbReference type="Pfam" id="PF00238">
    <property type="entry name" value="Ribosomal_L14"/>
    <property type="match status" value="1"/>
</dbReference>
<dbReference type="EMBL" id="AMFJ01036011">
    <property type="protein sequence ID" value="EKD25683.1"/>
    <property type="molecule type" value="Genomic_DNA"/>
</dbReference>
<dbReference type="NCBIfam" id="TIGR01067">
    <property type="entry name" value="rplN_bact"/>
    <property type="match status" value="1"/>
</dbReference>
<dbReference type="AlphaFoldDB" id="K1XZE0"/>
<comment type="function">
    <text evidence="3 5">Binds to 23S rRNA. Forms part of two intersubunit bridges in the 70S ribosome.</text>
</comment>
<sequence>MLKNESNVIITDNTWAKKWQIFRILKGSNAKTATIGDRVMIAIKDALPTSAIKKGTIAMGMIVRIKKELGRKDGTYVRFADNAVIIMSKDAKWEIKPVGKRIFGPVAKELRQLWYKAITNMAEEVV</sequence>
<evidence type="ECO:0000256" key="5">
    <source>
        <dbReference type="RuleBase" id="RU003950"/>
    </source>
</evidence>
<accession>K1XZE0</accession>
<dbReference type="PANTHER" id="PTHR11761">
    <property type="entry name" value="50S/60S RIBOSOMAL PROTEIN L14/L23"/>
    <property type="match status" value="1"/>
</dbReference>
<evidence type="ECO:0000256" key="3">
    <source>
        <dbReference type="HAMAP-Rule" id="MF_01367"/>
    </source>
</evidence>
<keyword evidence="2 3" id="KW-0687">Ribonucleoprotein</keyword>
<dbReference type="HAMAP" id="MF_01367">
    <property type="entry name" value="Ribosomal_uL14"/>
    <property type="match status" value="1"/>
</dbReference>
<organism evidence="6">
    <name type="scientific">uncultured bacterium</name>
    <name type="common">gcode 4</name>
    <dbReference type="NCBI Taxonomy" id="1234023"/>
    <lineage>
        <taxon>Bacteria</taxon>
        <taxon>environmental samples</taxon>
    </lineage>
</organism>
<evidence type="ECO:0000313" key="6">
    <source>
        <dbReference type="EMBL" id="EKD25683.1"/>
    </source>
</evidence>
<name>K1XZE0_9BACT</name>
<dbReference type="GO" id="GO:0003735">
    <property type="term" value="F:structural constituent of ribosome"/>
    <property type="evidence" value="ECO:0007669"/>
    <property type="project" value="InterPro"/>
</dbReference>
<keyword evidence="1 3" id="KW-0689">Ribosomal protein</keyword>
<dbReference type="InterPro" id="IPR036853">
    <property type="entry name" value="Ribosomal_uL14_sf"/>
</dbReference>
<dbReference type="GO" id="GO:0070180">
    <property type="term" value="F:large ribosomal subunit rRNA binding"/>
    <property type="evidence" value="ECO:0007669"/>
    <property type="project" value="TreeGrafter"/>
</dbReference>
<dbReference type="CDD" id="cd00337">
    <property type="entry name" value="Ribosomal_uL14"/>
    <property type="match status" value="1"/>
</dbReference>
<evidence type="ECO:0000256" key="4">
    <source>
        <dbReference type="RuleBase" id="RU003949"/>
    </source>
</evidence>
<comment type="subunit">
    <text evidence="3">Part of the 50S ribosomal subunit. Forms a cluster with proteins L3 and L19. In the 70S ribosome, L14 and L19 interact and together make contacts with the 16S rRNA in bridges B5 and B8.</text>
</comment>
<dbReference type="GO" id="GO:0022625">
    <property type="term" value="C:cytosolic large ribosomal subunit"/>
    <property type="evidence" value="ECO:0007669"/>
    <property type="project" value="TreeGrafter"/>
</dbReference>
<comment type="caution">
    <text evidence="6">The sequence shown here is derived from an EMBL/GenBank/DDBJ whole genome shotgun (WGS) entry which is preliminary data.</text>
</comment>
<dbReference type="InterPro" id="IPR005745">
    <property type="entry name" value="Ribosomal_uL14_bac-type"/>
</dbReference>
<evidence type="ECO:0000256" key="2">
    <source>
        <dbReference type="ARBA" id="ARBA00023274"/>
    </source>
</evidence>
<proteinExistence type="inferred from homology"/>
<dbReference type="Gene3D" id="2.40.150.20">
    <property type="entry name" value="Ribosomal protein L14"/>
    <property type="match status" value="1"/>
</dbReference>
<dbReference type="SMART" id="SM01374">
    <property type="entry name" value="Ribosomal_L14"/>
    <property type="match status" value="1"/>
</dbReference>
<keyword evidence="3 5" id="KW-0699">rRNA-binding</keyword>
<comment type="similarity">
    <text evidence="3 4">Belongs to the universal ribosomal protein uL14 family.</text>
</comment>
<protein>
    <recommendedName>
        <fullName evidence="3">Large ribosomal subunit protein uL14</fullName>
    </recommendedName>
</protein>
<dbReference type="InterPro" id="IPR000218">
    <property type="entry name" value="Ribosomal_uL14"/>
</dbReference>
<dbReference type="GO" id="GO:0006412">
    <property type="term" value="P:translation"/>
    <property type="evidence" value="ECO:0007669"/>
    <property type="project" value="UniProtKB-UniRule"/>
</dbReference>
<gene>
    <name evidence="3" type="primary">rplN</name>
    <name evidence="6" type="ORF">ACD_80C00004G0015</name>
</gene>
<evidence type="ECO:0000256" key="1">
    <source>
        <dbReference type="ARBA" id="ARBA00022980"/>
    </source>
</evidence>